<protein>
    <submittedName>
        <fullName evidence="8">Drug/metabolite exporter YedA</fullName>
    </submittedName>
</protein>
<dbReference type="GO" id="GO:0016020">
    <property type="term" value="C:membrane"/>
    <property type="evidence" value="ECO:0007669"/>
    <property type="project" value="UniProtKB-SubCell"/>
</dbReference>
<reference evidence="8" key="1">
    <citation type="journal article" date="2020" name="mSystems">
        <title>Genome- and Community-Level Interaction Insights into Carbon Utilization and Element Cycling Functions of Hydrothermarchaeota in Hydrothermal Sediment.</title>
        <authorList>
            <person name="Zhou Z."/>
            <person name="Liu Y."/>
            <person name="Xu W."/>
            <person name="Pan J."/>
            <person name="Luo Z.H."/>
            <person name="Li M."/>
        </authorList>
    </citation>
    <scope>NUCLEOTIDE SEQUENCE [LARGE SCALE GENOMIC DNA]</scope>
    <source>
        <strain evidence="8">HyVt-570</strain>
    </source>
</reference>
<dbReference type="AlphaFoldDB" id="A0A7C4VC14"/>
<name>A0A7C4VC14_9DEIN</name>
<sequence>MDRNEAHLTPIDLSALLTLYFVWGGAYLANKLAIASIDPFIMLAIRLGTSGLLLFALLRLLGWTLPSRRQVAGSWLIGQLLLVGGMGAVVYAQQWVSSSLAAVIVSTMPLWNAFFARFLGRRTRPVEWLGMVLGLAGVYLLAGEPDLKLDPKALLVFVGPVSWAFGSAISTRVPQAPGLMSSAVHMMGAGLSFTVIALLAGSRWHAPSTTSLLALVYLIVLAGVVAYSAYLHLLSRPLRPALVTSFAYVNPLVALALGIGFAGEQLTRAGLWGVGLIVLGVGLAVSGRGR</sequence>
<feature type="transmembrane region" description="Helical" evidence="6">
    <location>
        <begin position="269"/>
        <end position="287"/>
    </location>
</feature>
<gene>
    <name evidence="8" type="ORF">ENK37_04315</name>
</gene>
<dbReference type="InterPro" id="IPR037185">
    <property type="entry name" value="EmrE-like"/>
</dbReference>
<feature type="domain" description="EamA" evidence="7">
    <location>
        <begin position="153"/>
        <end position="284"/>
    </location>
</feature>
<feature type="transmembrane region" description="Helical" evidence="6">
    <location>
        <begin position="126"/>
        <end position="142"/>
    </location>
</feature>
<feature type="transmembrane region" description="Helical" evidence="6">
    <location>
        <begin position="98"/>
        <end position="119"/>
    </location>
</feature>
<dbReference type="InterPro" id="IPR050638">
    <property type="entry name" value="AA-Vitamin_Transporters"/>
</dbReference>
<keyword evidence="4 6" id="KW-1133">Transmembrane helix</keyword>
<feature type="transmembrane region" description="Helical" evidence="6">
    <location>
        <begin position="212"/>
        <end position="234"/>
    </location>
</feature>
<evidence type="ECO:0000256" key="2">
    <source>
        <dbReference type="ARBA" id="ARBA00007362"/>
    </source>
</evidence>
<dbReference type="EMBL" id="DRPZ01000115">
    <property type="protein sequence ID" value="HGY09264.1"/>
    <property type="molecule type" value="Genomic_DNA"/>
</dbReference>
<feature type="transmembrane region" description="Helical" evidence="6">
    <location>
        <begin position="73"/>
        <end position="92"/>
    </location>
</feature>
<dbReference type="InterPro" id="IPR000620">
    <property type="entry name" value="EamA_dom"/>
</dbReference>
<evidence type="ECO:0000256" key="6">
    <source>
        <dbReference type="SAM" id="Phobius"/>
    </source>
</evidence>
<keyword evidence="3 6" id="KW-0812">Transmembrane</keyword>
<feature type="transmembrane region" description="Helical" evidence="6">
    <location>
        <begin position="12"/>
        <end position="29"/>
    </location>
</feature>
<dbReference type="Proteomes" id="UP000885759">
    <property type="component" value="Unassembled WGS sequence"/>
</dbReference>
<evidence type="ECO:0000256" key="3">
    <source>
        <dbReference type="ARBA" id="ARBA00022692"/>
    </source>
</evidence>
<comment type="caution">
    <text evidence="8">The sequence shown here is derived from an EMBL/GenBank/DDBJ whole genome shotgun (WGS) entry which is preliminary data.</text>
</comment>
<evidence type="ECO:0000256" key="4">
    <source>
        <dbReference type="ARBA" id="ARBA00022989"/>
    </source>
</evidence>
<evidence type="ECO:0000259" key="7">
    <source>
        <dbReference type="Pfam" id="PF00892"/>
    </source>
</evidence>
<comment type="similarity">
    <text evidence="2">Belongs to the EamA transporter family.</text>
</comment>
<dbReference type="PANTHER" id="PTHR32322:SF2">
    <property type="entry name" value="EAMA DOMAIN-CONTAINING PROTEIN"/>
    <property type="match status" value="1"/>
</dbReference>
<dbReference type="PANTHER" id="PTHR32322">
    <property type="entry name" value="INNER MEMBRANE TRANSPORTER"/>
    <property type="match status" value="1"/>
</dbReference>
<feature type="domain" description="EamA" evidence="7">
    <location>
        <begin position="15"/>
        <end position="141"/>
    </location>
</feature>
<evidence type="ECO:0000256" key="1">
    <source>
        <dbReference type="ARBA" id="ARBA00004141"/>
    </source>
</evidence>
<evidence type="ECO:0000313" key="8">
    <source>
        <dbReference type="EMBL" id="HGY09264.1"/>
    </source>
</evidence>
<evidence type="ECO:0000256" key="5">
    <source>
        <dbReference type="ARBA" id="ARBA00023136"/>
    </source>
</evidence>
<accession>A0A7C4VC14</accession>
<feature type="transmembrane region" description="Helical" evidence="6">
    <location>
        <begin position="41"/>
        <end position="61"/>
    </location>
</feature>
<comment type="subcellular location">
    <subcellularLocation>
        <location evidence="1">Membrane</location>
        <topology evidence="1">Multi-pass membrane protein</topology>
    </subcellularLocation>
</comment>
<feature type="transmembrane region" description="Helical" evidence="6">
    <location>
        <begin position="154"/>
        <end position="171"/>
    </location>
</feature>
<organism evidence="8">
    <name type="scientific">Oceanithermus profundus</name>
    <dbReference type="NCBI Taxonomy" id="187137"/>
    <lineage>
        <taxon>Bacteria</taxon>
        <taxon>Thermotogati</taxon>
        <taxon>Deinococcota</taxon>
        <taxon>Deinococci</taxon>
        <taxon>Thermales</taxon>
        <taxon>Thermaceae</taxon>
        <taxon>Oceanithermus</taxon>
    </lineage>
</organism>
<feature type="transmembrane region" description="Helical" evidence="6">
    <location>
        <begin position="183"/>
        <end position="200"/>
    </location>
</feature>
<proteinExistence type="inferred from homology"/>
<dbReference type="SUPFAM" id="SSF103481">
    <property type="entry name" value="Multidrug resistance efflux transporter EmrE"/>
    <property type="match status" value="2"/>
</dbReference>
<feature type="transmembrane region" description="Helical" evidence="6">
    <location>
        <begin position="241"/>
        <end position="263"/>
    </location>
</feature>
<dbReference type="Pfam" id="PF00892">
    <property type="entry name" value="EamA"/>
    <property type="match status" value="2"/>
</dbReference>
<keyword evidence="5 6" id="KW-0472">Membrane</keyword>